<evidence type="ECO:0000313" key="17">
    <source>
        <dbReference type="Proteomes" id="UP000326912"/>
    </source>
</evidence>
<dbReference type="AlphaFoldDB" id="A0A5J4KUV5"/>
<comment type="similarity">
    <text evidence="4">Belongs to the PEP-utilizing enzyme family.</text>
</comment>
<organism evidence="16 17">
    <name type="scientific">Dictyobacter vulcani</name>
    <dbReference type="NCBI Taxonomy" id="2607529"/>
    <lineage>
        <taxon>Bacteria</taxon>
        <taxon>Bacillati</taxon>
        <taxon>Chloroflexota</taxon>
        <taxon>Ktedonobacteria</taxon>
        <taxon>Ktedonobacterales</taxon>
        <taxon>Dictyobacteraceae</taxon>
        <taxon>Dictyobacter</taxon>
    </lineage>
</organism>
<sequence length="108" mass="12283">MRGPAMVLDAVKRCWASLWTARAIDYRARHHIASEDVSLAVVVQELVAADAAGILFTADPVTGSSNQVVINAAWGLARRSWGDWSRRIRLWWRRPVGRFSSRRLRPRM</sequence>
<dbReference type="GO" id="GO:0006094">
    <property type="term" value="P:gluconeogenesis"/>
    <property type="evidence" value="ECO:0007669"/>
    <property type="project" value="UniProtKB-UniPathway"/>
</dbReference>
<evidence type="ECO:0000256" key="5">
    <source>
        <dbReference type="ARBA" id="ARBA00011996"/>
    </source>
</evidence>
<evidence type="ECO:0000256" key="3">
    <source>
        <dbReference type="ARBA" id="ARBA00004742"/>
    </source>
</evidence>
<dbReference type="PANTHER" id="PTHR43030">
    <property type="entry name" value="PHOSPHOENOLPYRUVATE SYNTHASE"/>
    <property type="match status" value="1"/>
</dbReference>
<comment type="caution">
    <text evidence="16">The sequence shown here is derived from an EMBL/GenBank/DDBJ whole genome shotgun (WGS) entry which is preliminary data.</text>
</comment>
<evidence type="ECO:0000256" key="8">
    <source>
        <dbReference type="ARBA" id="ARBA00022723"/>
    </source>
</evidence>
<keyword evidence="8" id="KW-0479">Metal-binding</keyword>
<protein>
    <recommendedName>
        <fullName evidence="6">Phosphoenolpyruvate synthase</fullName>
        <ecNumber evidence="5">2.7.9.2</ecNumber>
    </recommendedName>
    <alternativeName>
        <fullName evidence="13">Pyruvate, water dikinase</fullName>
    </alternativeName>
</protein>
<evidence type="ECO:0000256" key="7">
    <source>
        <dbReference type="ARBA" id="ARBA00022679"/>
    </source>
</evidence>
<dbReference type="SUPFAM" id="SSF56059">
    <property type="entry name" value="Glutathione synthetase ATP-binding domain-like"/>
    <property type="match status" value="1"/>
</dbReference>
<evidence type="ECO:0000256" key="9">
    <source>
        <dbReference type="ARBA" id="ARBA00022741"/>
    </source>
</evidence>
<evidence type="ECO:0000256" key="4">
    <source>
        <dbReference type="ARBA" id="ARBA00007837"/>
    </source>
</evidence>
<evidence type="ECO:0000256" key="13">
    <source>
        <dbReference type="ARBA" id="ARBA00033470"/>
    </source>
</evidence>
<evidence type="ECO:0000313" key="16">
    <source>
        <dbReference type="EMBL" id="GER91715.1"/>
    </source>
</evidence>
<dbReference type="GO" id="GO:0005524">
    <property type="term" value="F:ATP binding"/>
    <property type="evidence" value="ECO:0007669"/>
    <property type="project" value="UniProtKB-KW"/>
</dbReference>
<evidence type="ECO:0000256" key="14">
    <source>
        <dbReference type="ARBA" id="ARBA00047700"/>
    </source>
</evidence>
<feature type="domain" description="Pyruvate phosphate dikinase AMP/ATP-binding" evidence="15">
    <location>
        <begin position="2"/>
        <end position="77"/>
    </location>
</feature>
<comment type="catalytic activity">
    <reaction evidence="14">
        <text>pyruvate + ATP + H2O = phosphoenolpyruvate + AMP + phosphate + 2 H(+)</text>
        <dbReference type="Rhea" id="RHEA:11364"/>
        <dbReference type="ChEBI" id="CHEBI:15361"/>
        <dbReference type="ChEBI" id="CHEBI:15377"/>
        <dbReference type="ChEBI" id="CHEBI:15378"/>
        <dbReference type="ChEBI" id="CHEBI:30616"/>
        <dbReference type="ChEBI" id="CHEBI:43474"/>
        <dbReference type="ChEBI" id="CHEBI:58702"/>
        <dbReference type="ChEBI" id="CHEBI:456215"/>
        <dbReference type="EC" id="2.7.9.2"/>
    </reaction>
</comment>
<name>A0A5J4KUV5_9CHLR</name>
<dbReference type="Gene3D" id="3.30.470.20">
    <property type="entry name" value="ATP-grasp fold, B domain"/>
    <property type="match status" value="1"/>
</dbReference>
<comment type="pathway">
    <text evidence="3">Carbohydrate biosynthesis; gluconeogenesis.</text>
</comment>
<keyword evidence="11" id="KW-0067">ATP-binding</keyword>
<dbReference type="Proteomes" id="UP000326912">
    <property type="component" value="Unassembled WGS sequence"/>
</dbReference>
<evidence type="ECO:0000259" key="15">
    <source>
        <dbReference type="Pfam" id="PF01326"/>
    </source>
</evidence>
<evidence type="ECO:0000256" key="10">
    <source>
        <dbReference type="ARBA" id="ARBA00022777"/>
    </source>
</evidence>
<proteinExistence type="inferred from homology"/>
<dbReference type="GO" id="GO:0046872">
    <property type="term" value="F:metal ion binding"/>
    <property type="evidence" value="ECO:0007669"/>
    <property type="project" value="UniProtKB-KW"/>
</dbReference>
<evidence type="ECO:0000256" key="11">
    <source>
        <dbReference type="ARBA" id="ARBA00022840"/>
    </source>
</evidence>
<dbReference type="GO" id="GO:0008986">
    <property type="term" value="F:pyruvate, water dikinase activity"/>
    <property type="evidence" value="ECO:0007669"/>
    <property type="project" value="UniProtKB-EC"/>
</dbReference>
<keyword evidence="17" id="KW-1185">Reference proteome</keyword>
<gene>
    <name evidence="16" type="ORF">KDW_58770</name>
</gene>
<keyword evidence="9" id="KW-0547">Nucleotide-binding</keyword>
<comment type="cofactor">
    <cofactor evidence="1">
        <name>Mg(2+)</name>
        <dbReference type="ChEBI" id="CHEBI:18420"/>
    </cofactor>
</comment>
<accession>A0A5J4KUV5</accession>
<evidence type="ECO:0000256" key="12">
    <source>
        <dbReference type="ARBA" id="ARBA00022842"/>
    </source>
</evidence>
<dbReference type="EMBL" id="BKZW01000004">
    <property type="protein sequence ID" value="GER91715.1"/>
    <property type="molecule type" value="Genomic_DNA"/>
</dbReference>
<dbReference type="InterPro" id="IPR006319">
    <property type="entry name" value="PEP_synth"/>
</dbReference>
<reference evidence="16 17" key="1">
    <citation type="submission" date="2019-10" db="EMBL/GenBank/DDBJ databases">
        <title>Dictyobacter vulcani sp. nov., within the class Ktedonobacteria, isolated from soil of volcanic Mt. Zao.</title>
        <authorList>
            <person name="Zheng Y."/>
            <person name="Wang C.M."/>
            <person name="Sakai Y."/>
            <person name="Abe K."/>
            <person name="Yokota A."/>
            <person name="Yabe S."/>
        </authorList>
    </citation>
    <scope>NUCLEOTIDE SEQUENCE [LARGE SCALE GENOMIC DNA]</scope>
    <source>
        <strain evidence="16 17">W12</strain>
    </source>
</reference>
<keyword evidence="10" id="KW-0418">Kinase</keyword>
<dbReference type="UniPathway" id="UPA00138"/>
<comment type="function">
    <text evidence="2">Catalyzes the phosphorylation of pyruvate to phosphoenolpyruvate.</text>
</comment>
<dbReference type="InterPro" id="IPR013815">
    <property type="entry name" value="ATP_grasp_subdomain_1"/>
</dbReference>
<dbReference type="Gene3D" id="3.30.1490.20">
    <property type="entry name" value="ATP-grasp fold, A domain"/>
    <property type="match status" value="1"/>
</dbReference>
<dbReference type="EC" id="2.7.9.2" evidence="5"/>
<evidence type="ECO:0000256" key="1">
    <source>
        <dbReference type="ARBA" id="ARBA00001946"/>
    </source>
</evidence>
<evidence type="ECO:0000256" key="2">
    <source>
        <dbReference type="ARBA" id="ARBA00002988"/>
    </source>
</evidence>
<dbReference type="Pfam" id="PF01326">
    <property type="entry name" value="PPDK_N"/>
    <property type="match status" value="1"/>
</dbReference>
<keyword evidence="7" id="KW-0808">Transferase</keyword>
<dbReference type="PANTHER" id="PTHR43030:SF1">
    <property type="entry name" value="PHOSPHOENOLPYRUVATE SYNTHASE"/>
    <property type="match status" value="1"/>
</dbReference>
<evidence type="ECO:0000256" key="6">
    <source>
        <dbReference type="ARBA" id="ARBA00021623"/>
    </source>
</evidence>
<dbReference type="InterPro" id="IPR002192">
    <property type="entry name" value="PPDK_AMP/ATP-bd"/>
</dbReference>
<keyword evidence="12" id="KW-0460">Magnesium</keyword>